<evidence type="ECO:0000313" key="2">
    <source>
        <dbReference type="EMBL" id="MEO1768301.1"/>
    </source>
</evidence>
<dbReference type="SUPFAM" id="SSF88697">
    <property type="entry name" value="PUA domain-like"/>
    <property type="match status" value="1"/>
</dbReference>
<proteinExistence type="predicted"/>
<sequence>MNDVAPVHQLKIAREYYEAIITGKKKFEIRKNDRNFKVGDAFVLREYKDHSYTGKYVLGTISYITDYEQKENFVVFSFQLQVYSYGKLPFEGDK</sequence>
<dbReference type="InterPro" id="IPR015947">
    <property type="entry name" value="PUA-like_sf"/>
</dbReference>
<gene>
    <name evidence="2" type="ORF">JZO67_000212</name>
</gene>
<reference evidence="2 3" key="1">
    <citation type="submission" date="2021-03" db="EMBL/GenBank/DDBJ databases">
        <authorList>
            <person name="Gilmore M.S."/>
            <person name="Schwartzman J."/>
            <person name="Van Tyne D."/>
            <person name="Martin M."/>
            <person name="Earl A.M."/>
            <person name="Manson A.L."/>
            <person name="Straub T."/>
            <person name="Salamzade R."/>
            <person name="Saavedra J."/>
            <person name="Lebreton F."/>
            <person name="Prichula J."/>
            <person name="Schaufler K."/>
            <person name="Gaca A."/>
            <person name="Sgardioli B."/>
            <person name="Wagenaar J."/>
            <person name="Strong T."/>
        </authorList>
    </citation>
    <scope>NUCLEOTIDE SEQUENCE [LARGE SCALE GENOMIC DNA]</scope>
    <source>
        <strain evidence="2 3">665A</strain>
    </source>
</reference>
<comment type="caution">
    <text evidence="2">The sequence shown here is derived from an EMBL/GenBank/DDBJ whole genome shotgun (WGS) entry which is preliminary data.</text>
</comment>
<reference evidence="2 3" key="2">
    <citation type="submission" date="2024-02" db="EMBL/GenBank/DDBJ databases">
        <title>The Genome Sequence of Enterococcus sp. DIV0159.</title>
        <authorList>
            <person name="Earl A."/>
            <person name="Manson A."/>
            <person name="Gilmore M."/>
            <person name="Sanders J."/>
            <person name="Shea T."/>
            <person name="Howe W."/>
            <person name="Livny J."/>
            <person name="Cuomo C."/>
            <person name="Neafsey D."/>
            <person name="Birren B."/>
        </authorList>
    </citation>
    <scope>NUCLEOTIDE SEQUENCE [LARGE SCALE GENOMIC DNA]</scope>
    <source>
        <strain evidence="2 3">665A</strain>
    </source>
</reference>
<dbReference type="Gene3D" id="2.30.130.30">
    <property type="entry name" value="Hypothetical protein"/>
    <property type="match status" value="1"/>
</dbReference>
<evidence type="ECO:0000313" key="3">
    <source>
        <dbReference type="Proteomes" id="UP000664357"/>
    </source>
</evidence>
<dbReference type="EMBL" id="JAFREL020000001">
    <property type="protein sequence ID" value="MEO1768301.1"/>
    <property type="molecule type" value="Genomic_DNA"/>
</dbReference>
<name>A0ABV0EI29_9ENTE</name>
<organism evidence="2 3">
    <name type="scientific">Candidatus Enterococcus ferrettii</name>
    <dbReference type="NCBI Taxonomy" id="2815324"/>
    <lineage>
        <taxon>Bacteria</taxon>
        <taxon>Bacillati</taxon>
        <taxon>Bacillota</taxon>
        <taxon>Bacilli</taxon>
        <taxon>Lactobacillales</taxon>
        <taxon>Enterococcaceae</taxon>
        <taxon>Enterococcus</taxon>
    </lineage>
</organism>
<protein>
    <recommendedName>
        <fullName evidence="1">DUF3850 domain-containing protein</fullName>
    </recommendedName>
</protein>
<dbReference type="RefSeq" id="WP_207704197.1">
    <property type="nucleotide sequence ID" value="NZ_JAFREL020000001.1"/>
</dbReference>
<dbReference type="InterPro" id="IPR039440">
    <property type="entry name" value="DUF3850"/>
</dbReference>
<dbReference type="Proteomes" id="UP000664357">
    <property type="component" value="Unassembled WGS sequence"/>
</dbReference>
<accession>A0ABV0EI29</accession>
<feature type="domain" description="DUF3850" evidence="1">
    <location>
        <begin position="7"/>
        <end position="78"/>
    </location>
</feature>
<evidence type="ECO:0000259" key="1">
    <source>
        <dbReference type="Pfam" id="PF12961"/>
    </source>
</evidence>
<keyword evidence="3" id="KW-1185">Reference proteome</keyword>
<dbReference type="Pfam" id="PF12961">
    <property type="entry name" value="DUF3850"/>
    <property type="match status" value="1"/>
</dbReference>